<evidence type="ECO:0000256" key="1">
    <source>
        <dbReference type="ARBA" id="ARBA00022679"/>
    </source>
</evidence>
<dbReference type="PANTHER" id="PTHR44068:SF11">
    <property type="entry name" value="GERANYL DIPHOSPHATE 2-C-METHYLTRANSFERASE"/>
    <property type="match status" value="1"/>
</dbReference>
<dbReference type="EMBL" id="MGFT01000003">
    <property type="protein sequence ID" value="OGM12393.1"/>
    <property type="molecule type" value="Genomic_DNA"/>
</dbReference>
<dbReference type="Pfam" id="PF08241">
    <property type="entry name" value="Methyltransf_11"/>
    <property type="match status" value="1"/>
</dbReference>
<keyword evidence="1" id="KW-0808">Transferase</keyword>
<sequence length="206" mass="23055">MNIFAVKTTENIGWKGDEPTEIVKKSFNDGMVKTGDKVLDIGSGFGRNANWLAQKGAEVTGVNINDDEIKHAREKAQESGVNVNYIHADATSLPFPDSSFDVALDLGCSHEIPSKEGQEKAMKEVARILKPGGHLVFFGFSKDHPLYSKNKENPRFRSIDDIKNLYGDNFEIVSQEEARWKPKPEENVDFKEHVGINVVMKKKTAY</sequence>
<evidence type="ECO:0000313" key="3">
    <source>
        <dbReference type="EMBL" id="OGM12393.1"/>
    </source>
</evidence>
<dbReference type="Gene3D" id="3.40.50.150">
    <property type="entry name" value="Vaccinia Virus protein VP39"/>
    <property type="match status" value="1"/>
</dbReference>
<protein>
    <recommendedName>
        <fullName evidence="2">Methyltransferase type 11 domain-containing protein</fullName>
    </recommendedName>
</protein>
<dbReference type="STRING" id="1802481.A2W13_01995"/>
<name>A0A1F7XBQ2_9BACT</name>
<dbReference type="AlphaFoldDB" id="A0A1F7XBQ2"/>
<feature type="domain" description="Methyltransferase type 11" evidence="2">
    <location>
        <begin position="39"/>
        <end position="137"/>
    </location>
</feature>
<dbReference type="Proteomes" id="UP000178533">
    <property type="component" value="Unassembled WGS sequence"/>
</dbReference>
<organism evidence="3 4">
    <name type="scientific">Candidatus Woesebacteria bacterium RBG_16_36_11</name>
    <dbReference type="NCBI Taxonomy" id="1802481"/>
    <lineage>
        <taxon>Bacteria</taxon>
        <taxon>Candidatus Woeseibacteriota</taxon>
    </lineage>
</organism>
<dbReference type="InterPro" id="IPR013216">
    <property type="entry name" value="Methyltransf_11"/>
</dbReference>
<proteinExistence type="predicted"/>
<dbReference type="SUPFAM" id="SSF53335">
    <property type="entry name" value="S-adenosyl-L-methionine-dependent methyltransferases"/>
    <property type="match status" value="1"/>
</dbReference>
<accession>A0A1F7XBQ2</accession>
<reference evidence="3 4" key="1">
    <citation type="journal article" date="2016" name="Nat. Commun.">
        <title>Thousands of microbial genomes shed light on interconnected biogeochemical processes in an aquifer system.</title>
        <authorList>
            <person name="Anantharaman K."/>
            <person name="Brown C.T."/>
            <person name="Hug L.A."/>
            <person name="Sharon I."/>
            <person name="Castelle C.J."/>
            <person name="Probst A.J."/>
            <person name="Thomas B.C."/>
            <person name="Singh A."/>
            <person name="Wilkins M.J."/>
            <person name="Karaoz U."/>
            <person name="Brodie E.L."/>
            <person name="Williams K.H."/>
            <person name="Hubbard S.S."/>
            <person name="Banfield J.F."/>
        </authorList>
    </citation>
    <scope>NUCLEOTIDE SEQUENCE [LARGE SCALE GENOMIC DNA]</scope>
</reference>
<dbReference type="PANTHER" id="PTHR44068">
    <property type="entry name" value="ZGC:194242"/>
    <property type="match status" value="1"/>
</dbReference>
<dbReference type="InterPro" id="IPR050447">
    <property type="entry name" value="Erg6_SMT_methyltransf"/>
</dbReference>
<gene>
    <name evidence="3" type="ORF">A2W13_01995</name>
</gene>
<evidence type="ECO:0000313" key="4">
    <source>
        <dbReference type="Proteomes" id="UP000178533"/>
    </source>
</evidence>
<evidence type="ECO:0000259" key="2">
    <source>
        <dbReference type="Pfam" id="PF08241"/>
    </source>
</evidence>
<dbReference type="InterPro" id="IPR029063">
    <property type="entry name" value="SAM-dependent_MTases_sf"/>
</dbReference>
<dbReference type="GO" id="GO:0008757">
    <property type="term" value="F:S-adenosylmethionine-dependent methyltransferase activity"/>
    <property type="evidence" value="ECO:0007669"/>
    <property type="project" value="InterPro"/>
</dbReference>
<dbReference type="CDD" id="cd02440">
    <property type="entry name" value="AdoMet_MTases"/>
    <property type="match status" value="1"/>
</dbReference>
<comment type="caution">
    <text evidence="3">The sequence shown here is derived from an EMBL/GenBank/DDBJ whole genome shotgun (WGS) entry which is preliminary data.</text>
</comment>